<dbReference type="AlphaFoldDB" id="D8LEM1"/>
<sequence>MEVGRGGDHSMPRVEGCPSFMLTAGLNGNGIPKSPVARRPRPKGPWRSVAKTCSMFGPMHTTSARFHTLPFPCVIYQRGKSSAVKNRGTGWLDGALCPDDQGRLQPDR</sequence>
<reference evidence="2 3" key="1">
    <citation type="journal article" date="2010" name="Nature">
        <title>The Ectocarpus genome and the independent evolution of multicellularity in brown algae.</title>
        <authorList>
            <person name="Cock J.M."/>
            <person name="Sterck L."/>
            <person name="Rouze P."/>
            <person name="Scornet D."/>
            <person name="Allen A.E."/>
            <person name="Amoutzias G."/>
            <person name="Anthouard V."/>
            <person name="Artiguenave F."/>
            <person name="Aury J.M."/>
            <person name="Badger J.H."/>
            <person name="Beszteri B."/>
            <person name="Billiau K."/>
            <person name="Bonnet E."/>
            <person name="Bothwell J.H."/>
            <person name="Bowler C."/>
            <person name="Boyen C."/>
            <person name="Brownlee C."/>
            <person name="Carrano C.J."/>
            <person name="Charrier B."/>
            <person name="Cho G.Y."/>
            <person name="Coelho S.M."/>
            <person name="Collen J."/>
            <person name="Corre E."/>
            <person name="Da Silva C."/>
            <person name="Delage L."/>
            <person name="Delaroque N."/>
            <person name="Dittami S.M."/>
            <person name="Doulbeau S."/>
            <person name="Elias M."/>
            <person name="Farnham G."/>
            <person name="Gachon C.M."/>
            <person name="Gschloessl B."/>
            <person name="Heesch S."/>
            <person name="Jabbari K."/>
            <person name="Jubin C."/>
            <person name="Kawai H."/>
            <person name="Kimura K."/>
            <person name="Kloareg B."/>
            <person name="Kupper F.C."/>
            <person name="Lang D."/>
            <person name="Le Bail A."/>
            <person name="Leblanc C."/>
            <person name="Lerouge P."/>
            <person name="Lohr M."/>
            <person name="Lopez P.J."/>
            <person name="Martens C."/>
            <person name="Maumus F."/>
            <person name="Michel G."/>
            <person name="Miranda-Saavedra D."/>
            <person name="Morales J."/>
            <person name="Moreau H."/>
            <person name="Motomura T."/>
            <person name="Nagasato C."/>
            <person name="Napoli C.A."/>
            <person name="Nelson D.R."/>
            <person name="Nyvall-Collen P."/>
            <person name="Peters A.F."/>
            <person name="Pommier C."/>
            <person name="Potin P."/>
            <person name="Poulain J."/>
            <person name="Quesneville H."/>
            <person name="Read B."/>
            <person name="Rensing S.A."/>
            <person name="Ritter A."/>
            <person name="Rousvoal S."/>
            <person name="Samanta M."/>
            <person name="Samson G."/>
            <person name="Schroeder D.C."/>
            <person name="Segurens B."/>
            <person name="Strittmatter M."/>
            <person name="Tonon T."/>
            <person name="Tregear J.W."/>
            <person name="Valentin K."/>
            <person name="von Dassow P."/>
            <person name="Yamagishi T."/>
            <person name="Van de Peer Y."/>
            <person name="Wincker P."/>
        </authorList>
    </citation>
    <scope>NUCLEOTIDE SEQUENCE [LARGE SCALE GENOMIC DNA]</scope>
    <source>
        <strain evidence="3">Ec32 / CCAP1310/4</strain>
    </source>
</reference>
<organism evidence="2 3">
    <name type="scientific">Ectocarpus siliculosus</name>
    <name type="common">Brown alga</name>
    <name type="synonym">Conferva siliculosa</name>
    <dbReference type="NCBI Taxonomy" id="2880"/>
    <lineage>
        <taxon>Eukaryota</taxon>
        <taxon>Sar</taxon>
        <taxon>Stramenopiles</taxon>
        <taxon>Ochrophyta</taxon>
        <taxon>PX clade</taxon>
        <taxon>Phaeophyceae</taxon>
        <taxon>Ectocarpales</taxon>
        <taxon>Ectocarpaceae</taxon>
        <taxon>Ectocarpus</taxon>
    </lineage>
</organism>
<dbReference type="EMBL" id="FN647950">
    <property type="protein sequence ID" value="CBN78584.1"/>
    <property type="molecule type" value="Genomic_DNA"/>
</dbReference>
<feature type="region of interest" description="Disordered" evidence="1">
    <location>
        <begin position="25"/>
        <end position="47"/>
    </location>
</feature>
<dbReference type="InParanoid" id="D8LEM1"/>
<evidence type="ECO:0000313" key="2">
    <source>
        <dbReference type="EMBL" id="CBN78584.1"/>
    </source>
</evidence>
<keyword evidence="3" id="KW-1185">Reference proteome</keyword>
<feature type="region of interest" description="Disordered" evidence="1">
    <location>
        <begin position="87"/>
        <end position="108"/>
    </location>
</feature>
<accession>D8LEM1</accession>
<dbReference type="Proteomes" id="UP000002630">
    <property type="component" value="Linkage Group LG24"/>
</dbReference>
<gene>
    <name evidence="2" type="ORF">Esi_0132_0049</name>
</gene>
<evidence type="ECO:0000256" key="1">
    <source>
        <dbReference type="SAM" id="MobiDB-lite"/>
    </source>
</evidence>
<protein>
    <submittedName>
        <fullName evidence="2">Uncharacterized protein</fullName>
    </submittedName>
</protein>
<evidence type="ECO:0000313" key="3">
    <source>
        <dbReference type="Proteomes" id="UP000002630"/>
    </source>
</evidence>
<dbReference type="EMBL" id="FN649749">
    <property type="protein sequence ID" value="CBN78584.1"/>
    <property type="molecule type" value="Genomic_DNA"/>
</dbReference>
<name>D8LEM1_ECTSI</name>
<proteinExistence type="predicted"/>